<reference evidence="2" key="1">
    <citation type="submission" date="2017-11" db="EMBL/GenBank/DDBJ databases">
        <authorList>
            <person name="Lima N.C."/>
            <person name="Parody-Merino A.M."/>
            <person name="Battley P.F."/>
            <person name="Fidler A.E."/>
            <person name="Prosdocimi F."/>
        </authorList>
    </citation>
    <scope>NUCLEOTIDE SEQUENCE [LARGE SCALE GENOMIC DNA]</scope>
</reference>
<evidence type="ECO:0000313" key="1">
    <source>
        <dbReference type="EMBL" id="PKU40828.1"/>
    </source>
</evidence>
<accession>A0A2I0U413</accession>
<dbReference type="EMBL" id="KZ506200">
    <property type="protein sequence ID" value="PKU40828.1"/>
    <property type="molecule type" value="Genomic_DNA"/>
</dbReference>
<protein>
    <submittedName>
        <fullName evidence="1">Uncharacterized protein</fullName>
    </submittedName>
</protein>
<keyword evidence="2" id="KW-1185">Reference proteome</keyword>
<organism evidence="1 2">
    <name type="scientific">Limosa lapponica baueri</name>
    <dbReference type="NCBI Taxonomy" id="1758121"/>
    <lineage>
        <taxon>Eukaryota</taxon>
        <taxon>Metazoa</taxon>
        <taxon>Chordata</taxon>
        <taxon>Craniata</taxon>
        <taxon>Vertebrata</taxon>
        <taxon>Euteleostomi</taxon>
        <taxon>Archelosauria</taxon>
        <taxon>Archosauria</taxon>
        <taxon>Dinosauria</taxon>
        <taxon>Saurischia</taxon>
        <taxon>Theropoda</taxon>
        <taxon>Coelurosauria</taxon>
        <taxon>Aves</taxon>
        <taxon>Neognathae</taxon>
        <taxon>Neoaves</taxon>
        <taxon>Charadriiformes</taxon>
        <taxon>Scolopacidae</taxon>
        <taxon>Limosa</taxon>
    </lineage>
</organism>
<reference evidence="2" key="2">
    <citation type="submission" date="2017-12" db="EMBL/GenBank/DDBJ databases">
        <title>Genome sequence of the Bar-tailed Godwit (Limosa lapponica baueri).</title>
        <authorList>
            <person name="Lima N.C.B."/>
            <person name="Parody-Merino A.M."/>
            <person name="Battley P.F."/>
            <person name="Fidler A.E."/>
            <person name="Prosdocimi F."/>
        </authorList>
    </citation>
    <scope>NUCLEOTIDE SEQUENCE [LARGE SCALE GENOMIC DNA]</scope>
</reference>
<proteinExistence type="predicted"/>
<dbReference type="AlphaFoldDB" id="A0A2I0U413"/>
<evidence type="ECO:0000313" key="2">
    <source>
        <dbReference type="Proteomes" id="UP000233556"/>
    </source>
</evidence>
<sequence>MLCCLGCWRSQRAVTEAEIASQHNSHSEILHDKVMQIFPFPGSATWAVLCEVIFDINGDIYLKIDGMIWPQDFECCMSRKTHGTVLSMGQTKVNVGARQIILKSWKSNYKWNGTKWYSGMSELRILALILYYMRGKTEDFEEM</sequence>
<dbReference type="Proteomes" id="UP000233556">
    <property type="component" value="Unassembled WGS sequence"/>
</dbReference>
<name>A0A2I0U413_LIMLA</name>
<gene>
    <name evidence="1" type="ORF">llap_8867</name>
</gene>